<proteinExistence type="predicted"/>
<sequence>MGNVAQVVVASSDFVKMSTLGHVSRVRRLYKLIFRVHRALPPELRIMGDNYARDEFKRHKKCNPEEAKIFLNEWTDYAITLAKQMKPLQQVKKKKVGEYLDPQLLDHMTDEQIVQLYELHKAATQATDEDIHLSENKK</sequence>
<protein>
    <submittedName>
        <fullName evidence="1">Uncharacterized protein</fullName>
    </submittedName>
</protein>
<comment type="caution">
    <text evidence="1">The sequence shown here is derived from an EMBL/GenBank/DDBJ whole genome shotgun (WGS) entry which is preliminary data.</text>
</comment>
<evidence type="ECO:0000313" key="2">
    <source>
        <dbReference type="Proteomes" id="UP001231649"/>
    </source>
</evidence>
<name>A0ACC2RCL8_9NEOP</name>
<organism evidence="1 2">
    <name type="scientific">Mythimna loreyi</name>
    <dbReference type="NCBI Taxonomy" id="667449"/>
    <lineage>
        <taxon>Eukaryota</taxon>
        <taxon>Metazoa</taxon>
        <taxon>Ecdysozoa</taxon>
        <taxon>Arthropoda</taxon>
        <taxon>Hexapoda</taxon>
        <taxon>Insecta</taxon>
        <taxon>Pterygota</taxon>
        <taxon>Neoptera</taxon>
        <taxon>Endopterygota</taxon>
        <taxon>Lepidoptera</taxon>
        <taxon>Glossata</taxon>
        <taxon>Ditrysia</taxon>
        <taxon>Noctuoidea</taxon>
        <taxon>Noctuidae</taxon>
        <taxon>Noctuinae</taxon>
        <taxon>Hadenini</taxon>
        <taxon>Mythimna</taxon>
    </lineage>
</organism>
<gene>
    <name evidence="1" type="ORF">PYW08_000482</name>
</gene>
<keyword evidence="2" id="KW-1185">Reference proteome</keyword>
<reference evidence="1" key="1">
    <citation type="submission" date="2023-03" db="EMBL/GenBank/DDBJ databases">
        <title>Chromosome-level genomes of two armyworms, Mythimna separata and Mythimna loreyi, provide insights into the biosynthesis and reception of sex pheromones.</title>
        <authorList>
            <person name="Zhao H."/>
        </authorList>
    </citation>
    <scope>NUCLEOTIDE SEQUENCE</scope>
    <source>
        <strain evidence="1">BeijingLab</strain>
    </source>
</reference>
<accession>A0ACC2RCL8</accession>
<dbReference type="EMBL" id="CM056777">
    <property type="protein sequence ID" value="KAJ8737887.1"/>
    <property type="molecule type" value="Genomic_DNA"/>
</dbReference>
<evidence type="ECO:0000313" key="1">
    <source>
        <dbReference type="EMBL" id="KAJ8737887.1"/>
    </source>
</evidence>
<dbReference type="Proteomes" id="UP001231649">
    <property type="component" value="Chromosome 1"/>
</dbReference>